<comment type="caution">
    <text evidence="1">The sequence shown here is derived from an EMBL/GenBank/DDBJ whole genome shotgun (WGS) entry which is preliminary data.</text>
</comment>
<organism evidence="1 2">
    <name type="scientific">Steinernema carpocapsae</name>
    <name type="common">Entomopathogenic nematode</name>
    <dbReference type="NCBI Taxonomy" id="34508"/>
    <lineage>
        <taxon>Eukaryota</taxon>
        <taxon>Metazoa</taxon>
        <taxon>Ecdysozoa</taxon>
        <taxon>Nematoda</taxon>
        <taxon>Chromadorea</taxon>
        <taxon>Rhabditida</taxon>
        <taxon>Tylenchina</taxon>
        <taxon>Panagrolaimomorpha</taxon>
        <taxon>Strongyloidoidea</taxon>
        <taxon>Steinernematidae</taxon>
        <taxon>Steinernema</taxon>
    </lineage>
</organism>
<accession>A0A4U5NXL1</accession>
<name>A0A4U5NXL1_STECR</name>
<dbReference type="EMBL" id="AZBU02000003">
    <property type="protein sequence ID" value="TKR88349.1"/>
    <property type="molecule type" value="Genomic_DNA"/>
</dbReference>
<evidence type="ECO:0000313" key="1">
    <source>
        <dbReference type="EMBL" id="TKR88349.1"/>
    </source>
</evidence>
<protein>
    <submittedName>
        <fullName evidence="1">Uncharacterized protein</fullName>
    </submittedName>
</protein>
<proteinExistence type="predicted"/>
<sequence length="263" mass="29772">MNGKDAVSDMRRECLDIKRNKRIKCIFTLYTKMSPPCTMSVEIVNATQAVLHETLREPTEVNVTQAAVGVMLWGQLRKNAEKKAEKEAGKERKKASKKPQGDILLSVFSLTEMKRLIGHIRGQIHRIQKKPQGDFDRRIVGALKAQKAFHEEEIEKWKEAEARKAAKDAKATKKAGTKAKKDTLAPTSKKMKWCLGEVEVGATFAARAKRGRLIIRFGPIMLTGRFHFCAVPDIDILDIPDTRSRPFSTRKSMRTGRKFVKNL</sequence>
<evidence type="ECO:0000313" key="2">
    <source>
        <dbReference type="Proteomes" id="UP000298663"/>
    </source>
</evidence>
<reference evidence="1 2" key="2">
    <citation type="journal article" date="2019" name="G3 (Bethesda)">
        <title>Hybrid Assembly of the Genome of the Entomopathogenic Nematode Steinernema carpocapsae Identifies the X-Chromosome.</title>
        <authorList>
            <person name="Serra L."/>
            <person name="Macchietto M."/>
            <person name="Macias-Munoz A."/>
            <person name="McGill C.J."/>
            <person name="Rodriguez I.M."/>
            <person name="Rodriguez B."/>
            <person name="Murad R."/>
            <person name="Mortazavi A."/>
        </authorList>
    </citation>
    <scope>NUCLEOTIDE SEQUENCE [LARGE SCALE GENOMIC DNA]</scope>
    <source>
        <strain evidence="1 2">ALL</strain>
    </source>
</reference>
<dbReference type="Proteomes" id="UP000298663">
    <property type="component" value="Unassembled WGS sequence"/>
</dbReference>
<gene>
    <name evidence="1" type="ORF">L596_012605</name>
</gene>
<dbReference type="AlphaFoldDB" id="A0A4U5NXL1"/>
<keyword evidence="2" id="KW-1185">Reference proteome</keyword>
<reference evidence="1 2" key="1">
    <citation type="journal article" date="2015" name="Genome Biol.">
        <title>Comparative genomics of Steinernema reveals deeply conserved gene regulatory networks.</title>
        <authorList>
            <person name="Dillman A.R."/>
            <person name="Macchietto M."/>
            <person name="Porter C.F."/>
            <person name="Rogers A."/>
            <person name="Williams B."/>
            <person name="Antoshechkin I."/>
            <person name="Lee M.M."/>
            <person name="Goodwin Z."/>
            <person name="Lu X."/>
            <person name="Lewis E.E."/>
            <person name="Goodrich-Blair H."/>
            <person name="Stock S.P."/>
            <person name="Adams B.J."/>
            <person name="Sternberg P.W."/>
            <person name="Mortazavi A."/>
        </authorList>
    </citation>
    <scope>NUCLEOTIDE SEQUENCE [LARGE SCALE GENOMIC DNA]</scope>
    <source>
        <strain evidence="1 2">ALL</strain>
    </source>
</reference>